<dbReference type="EMBL" id="LKCM01000490">
    <property type="protein sequence ID" value="KPQ40925.1"/>
    <property type="molecule type" value="Genomic_DNA"/>
</dbReference>
<name>A0A0P8A3K8_9EURY</name>
<accession>A0A0P8A3K8</accession>
<dbReference type="Proteomes" id="UP000050360">
    <property type="component" value="Unassembled WGS sequence"/>
</dbReference>
<proteinExistence type="predicted"/>
<sequence length="126" mass="15101">MEPVLDKLLSEFPDKEFSELYDTYLEWDDTTRLCLDLLSGKKQYELIKELEELLWETFSKGVRMRYNKNIPDSEIIEYESEIRKTQMHIENIRNFLLSEKYTASGKDETLVRQLMKKAYEMSVEAN</sequence>
<evidence type="ECO:0000313" key="1">
    <source>
        <dbReference type="EMBL" id="KPQ40925.1"/>
    </source>
</evidence>
<dbReference type="AlphaFoldDB" id="A0A0P8A3K8"/>
<evidence type="ECO:0000313" key="2">
    <source>
        <dbReference type="Proteomes" id="UP000050360"/>
    </source>
</evidence>
<protein>
    <submittedName>
        <fullName evidence="1">Uncharacterized protein</fullName>
    </submittedName>
</protein>
<comment type="caution">
    <text evidence="1">The sequence shown here is derived from an EMBL/GenBank/DDBJ whole genome shotgun (WGS) entry which is preliminary data.</text>
</comment>
<organism evidence="1 2">
    <name type="scientific">Candidatus Methanoperedens nitratireducens</name>
    <dbReference type="NCBI Taxonomy" id="1392998"/>
    <lineage>
        <taxon>Archaea</taxon>
        <taxon>Methanobacteriati</taxon>
        <taxon>Methanobacteriota</taxon>
        <taxon>Stenosarchaea group</taxon>
        <taxon>Methanomicrobia</taxon>
        <taxon>Methanosarcinales</taxon>
        <taxon>ANME-2 cluster</taxon>
        <taxon>Candidatus Methanoperedentaceae</taxon>
        <taxon>Candidatus Methanoperedens</taxon>
    </lineage>
</organism>
<gene>
    <name evidence="1" type="ORF">MPEBLZ_04531</name>
</gene>
<reference evidence="1 2" key="1">
    <citation type="submission" date="2015-09" db="EMBL/GenBank/DDBJ databases">
        <title>A metagenomics-based metabolic model of nitrate-dependent anaerobic oxidation of methane by Methanoperedens-like archaea.</title>
        <authorList>
            <person name="Arshad A."/>
            <person name="Speth D.R."/>
            <person name="De Graaf R.M."/>
            <person name="Op Den Camp H.J."/>
            <person name="Jetten M.S."/>
            <person name="Welte C.U."/>
        </authorList>
    </citation>
    <scope>NUCLEOTIDE SEQUENCE [LARGE SCALE GENOMIC DNA]</scope>
</reference>